<dbReference type="InterPro" id="IPR008927">
    <property type="entry name" value="6-PGluconate_DH-like_C_sf"/>
</dbReference>
<dbReference type="eggNOG" id="COG2084">
    <property type="taxonomic scope" value="Bacteria"/>
</dbReference>
<dbReference type="SUPFAM" id="SSF51735">
    <property type="entry name" value="NAD(P)-binding Rossmann-fold domains"/>
    <property type="match status" value="2"/>
</dbReference>
<dbReference type="PATRIC" id="fig|1247726.3.peg.2300"/>
<dbReference type="Pfam" id="PF14833">
    <property type="entry name" value="NAD_binding_11"/>
    <property type="match status" value="2"/>
</dbReference>
<dbReference type="Gene3D" id="3.40.50.720">
    <property type="entry name" value="NAD(P)-binding Rossmann-like Domain"/>
    <property type="match status" value="2"/>
</dbReference>
<dbReference type="Proteomes" id="UP000019095">
    <property type="component" value="Chromosome"/>
</dbReference>
<dbReference type="GO" id="GO:0050661">
    <property type="term" value="F:NADP binding"/>
    <property type="evidence" value="ECO:0007669"/>
    <property type="project" value="InterPro"/>
</dbReference>
<organism evidence="5 6">
    <name type="scientific">Advenella mimigardefordensis (strain DSM 17166 / LMG 22922 / DPN7)</name>
    <dbReference type="NCBI Taxonomy" id="1247726"/>
    <lineage>
        <taxon>Bacteria</taxon>
        <taxon>Pseudomonadati</taxon>
        <taxon>Pseudomonadota</taxon>
        <taxon>Betaproteobacteria</taxon>
        <taxon>Burkholderiales</taxon>
        <taxon>Alcaligenaceae</taxon>
    </lineage>
</organism>
<gene>
    <name evidence="5" type="ORF">MIM_c20910</name>
</gene>
<dbReference type="GO" id="GO:0051287">
    <property type="term" value="F:NAD binding"/>
    <property type="evidence" value="ECO:0007669"/>
    <property type="project" value="InterPro"/>
</dbReference>
<dbReference type="AlphaFoldDB" id="W0PFV6"/>
<evidence type="ECO:0000256" key="1">
    <source>
        <dbReference type="ARBA" id="ARBA00023002"/>
    </source>
</evidence>
<dbReference type="InterPro" id="IPR006115">
    <property type="entry name" value="6PGDH_NADP-bd"/>
</dbReference>
<feature type="domain" description="6-phosphogluconate dehydrogenase NADP-binding" evidence="3">
    <location>
        <begin position="337"/>
        <end position="474"/>
    </location>
</feature>
<dbReference type="PANTHER" id="PTHR22981">
    <property type="entry name" value="3-HYDROXYISOBUTYRATE DEHYDROGENASE-RELATED"/>
    <property type="match status" value="1"/>
</dbReference>
<dbReference type="EMBL" id="CP003915">
    <property type="protein sequence ID" value="AHG64170.1"/>
    <property type="molecule type" value="Genomic_DNA"/>
</dbReference>
<dbReference type="RefSeq" id="WP_144084631.1">
    <property type="nucleotide sequence ID" value="NZ_CP003915.1"/>
</dbReference>
<dbReference type="OrthoDB" id="9777604at2"/>
<evidence type="ECO:0000259" key="3">
    <source>
        <dbReference type="Pfam" id="PF03446"/>
    </source>
</evidence>
<accession>W0PFV6</accession>
<dbReference type="InterPro" id="IPR036291">
    <property type="entry name" value="NAD(P)-bd_dom_sf"/>
</dbReference>
<dbReference type="KEGG" id="amim:MIM_c20910"/>
<proteinExistence type="predicted"/>
<dbReference type="HOGENOM" id="CLU_035117_9_0_4"/>
<dbReference type="PANTHER" id="PTHR22981:SF7">
    <property type="entry name" value="3-HYDROXYISOBUTYRATE DEHYDROGENASE, MITOCHONDRIAL"/>
    <property type="match status" value="1"/>
</dbReference>
<evidence type="ECO:0000256" key="2">
    <source>
        <dbReference type="ARBA" id="ARBA00023027"/>
    </source>
</evidence>
<protein>
    <submittedName>
        <fullName evidence="5">Putative NAD-binding 6-phosphopgluconate dehydrogenase</fullName>
    </submittedName>
</protein>
<feature type="domain" description="3-hydroxyisobutyrate dehydrogenase-like NAD-binding" evidence="4">
    <location>
        <begin position="477"/>
        <end position="591"/>
    </location>
</feature>
<keyword evidence="1" id="KW-0560">Oxidoreductase</keyword>
<dbReference type="Gene3D" id="1.10.1040.10">
    <property type="entry name" value="N-(1-d-carboxylethyl)-l-norvaline Dehydrogenase, domain 2"/>
    <property type="match status" value="2"/>
</dbReference>
<dbReference type="STRING" id="1247726.MIM_c20910"/>
<dbReference type="GO" id="GO:0008442">
    <property type="term" value="F:3-hydroxyisobutyrate dehydrogenase activity"/>
    <property type="evidence" value="ECO:0007669"/>
    <property type="project" value="TreeGrafter"/>
</dbReference>
<sequence length="610" mass="64297">MTISVGYIGLGAMGGALAEQLVSSTDLHVWDLNTAACERFGALGASAAKTAVELAHQCRFIFLCLPRSSDVKSLIFDTEGFVDALIPGTVLIDQTSGIPEQTRSIAKVLQEKGVYMLDAPVAGGVPAAQAGRITMMVSGPVSAYEKTLPILQKISPTVIRCGEQVGNGQAIKIINNTMNASCRIALFETMALGQKLGLPLTKLADAINASHACSRLSQVTLTAFLQGKSSSNFALSLMVKDVHQAILLANASQTPLPIASLSRAILEIAVNTAGPASTLEDVADIIASMAGTKLSAARETGLSPDEQGGTSVSVHSRTVGYVGSAESAQAVQFRTLGQLLRLYDPAKTIARSGLLNGIMVESDLASLAHACDLIIIGPSLGNTDVMTGPQGLISSLSPGTIVIDQTTRQPEVSRKLALDLQSLDVTLLDAPICSETAQPLPGGTGLAVVGGSLQGYQAVKQVLENASIESIYMGPSGAGNTAKLLLDSLETSHQLITLEAVSLALNNELDIQDLANVIMKGTGWSKAFEIMLVDHRHNKAEIRVDLATTLQRLSMVSALAFEAQAPMLIANTVRTVLMEMDNQSEGIANMEDLMLTFKQRAGIKLEEYYW</sequence>
<name>W0PFV6_ADVMD</name>
<feature type="domain" description="6-phosphogluconate dehydrogenase NADP-binding" evidence="3">
    <location>
        <begin position="5"/>
        <end position="161"/>
    </location>
</feature>
<keyword evidence="2" id="KW-0520">NAD</keyword>
<dbReference type="SUPFAM" id="SSF48179">
    <property type="entry name" value="6-phosphogluconate dehydrogenase C-terminal domain-like"/>
    <property type="match status" value="2"/>
</dbReference>
<dbReference type="Pfam" id="PF03446">
    <property type="entry name" value="NAD_binding_2"/>
    <property type="match status" value="2"/>
</dbReference>
<evidence type="ECO:0000313" key="5">
    <source>
        <dbReference type="EMBL" id="AHG64170.1"/>
    </source>
</evidence>
<dbReference type="GO" id="GO:0006574">
    <property type="term" value="P:L-valine catabolic process"/>
    <property type="evidence" value="ECO:0007669"/>
    <property type="project" value="TreeGrafter"/>
</dbReference>
<evidence type="ECO:0000313" key="6">
    <source>
        <dbReference type="Proteomes" id="UP000019095"/>
    </source>
</evidence>
<dbReference type="InterPro" id="IPR013328">
    <property type="entry name" value="6PGD_dom2"/>
</dbReference>
<feature type="domain" description="3-hydroxyisobutyrate dehydrogenase-like NAD-binding" evidence="4">
    <location>
        <begin position="166"/>
        <end position="278"/>
    </location>
</feature>
<dbReference type="InterPro" id="IPR029154">
    <property type="entry name" value="HIBADH-like_NADP-bd"/>
</dbReference>
<evidence type="ECO:0000259" key="4">
    <source>
        <dbReference type="Pfam" id="PF14833"/>
    </source>
</evidence>
<keyword evidence="6" id="KW-1185">Reference proteome</keyword>
<reference evidence="5 6" key="1">
    <citation type="journal article" date="2014" name="Microbiology">
        <title>Unravelling the complete genome sequence of Advenella mimigardefordensis strain DPN7T and novel insights in the catabolism of the xenobiotic polythioester precursor 3,3'-dithiodipropionate.</title>
        <authorList>
            <person name="Wubbeler J.H."/>
            <person name="Hiessl S."/>
            <person name="Schuldes J."/>
            <person name="Thurmer A."/>
            <person name="Daniel R."/>
            <person name="Steinbuchel A."/>
        </authorList>
    </citation>
    <scope>NUCLEOTIDE SEQUENCE [LARGE SCALE GENOMIC DNA]</scope>
    <source>
        <strain evidence="6">DSM 17166 / LMG 22922 / DPN7</strain>
    </source>
</reference>